<evidence type="ECO:0000313" key="2">
    <source>
        <dbReference type="Proteomes" id="UP000308600"/>
    </source>
</evidence>
<keyword evidence="2" id="KW-1185">Reference proteome</keyword>
<reference evidence="1 2" key="1">
    <citation type="journal article" date="2019" name="Nat. Ecol. Evol.">
        <title>Megaphylogeny resolves global patterns of mushroom evolution.</title>
        <authorList>
            <person name="Varga T."/>
            <person name="Krizsan K."/>
            <person name="Foldi C."/>
            <person name="Dima B."/>
            <person name="Sanchez-Garcia M."/>
            <person name="Sanchez-Ramirez S."/>
            <person name="Szollosi G.J."/>
            <person name="Szarkandi J.G."/>
            <person name="Papp V."/>
            <person name="Albert L."/>
            <person name="Andreopoulos W."/>
            <person name="Angelini C."/>
            <person name="Antonin V."/>
            <person name="Barry K.W."/>
            <person name="Bougher N.L."/>
            <person name="Buchanan P."/>
            <person name="Buyck B."/>
            <person name="Bense V."/>
            <person name="Catcheside P."/>
            <person name="Chovatia M."/>
            <person name="Cooper J."/>
            <person name="Damon W."/>
            <person name="Desjardin D."/>
            <person name="Finy P."/>
            <person name="Geml J."/>
            <person name="Haridas S."/>
            <person name="Hughes K."/>
            <person name="Justo A."/>
            <person name="Karasinski D."/>
            <person name="Kautmanova I."/>
            <person name="Kiss B."/>
            <person name="Kocsube S."/>
            <person name="Kotiranta H."/>
            <person name="LaButti K.M."/>
            <person name="Lechner B.E."/>
            <person name="Liimatainen K."/>
            <person name="Lipzen A."/>
            <person name="Lukacs Z."/>
            <person name="Mihaltcheva S."/>
            <person name="Morgado L.N."/>
            <person name="Niskanen T."/>
            <person name="Noordeloos M.E."/>
            <person name="Ohm R.A."/>
            <person name="Ortiz-Santana B."/>
            <person name="Ovrebo C."/>
            <person name="Racz N."/>
            <person name="Riley R."/>
            <person name="Savchenko A."/>
            <person name="Shiryaev A."/>
            <person name="Soop K."/>
            <person name="Spirin V."/>
            <person name="Szebenyi C."/>
            <person name="Tomsovsky M."/>
            <person name="Tulloss R.E."/>
            <person name="Uehling J."/>
            <person name="Grigoriev I.V."/>
            <person name="Vagvolgyi C."/>
            <person name="Papp T."/>
            <person name="Martin F.M."/>
            <person name="Miettinen O."/>
            <person name="Hibbett D.S."/>
            <person name="Nagy L.G."/>
        </authorList>
    </citation>
    <scope>NUCLEOTIDE SEQUENCE [LARGE SCALE GENOMIC DNA]</scope>
    <source>
        <strain evidence="1 2">NL-1719</strain>
    </source>
</reference>
<gene>
    <name evidence="1" type="ORF">BDN72DRAFT_853952</name>
</gene>
<name>A0ACD3BAK3_9AGAR</name>
<dbReference type="EMBL" id="ML208267">
    <property type="protein sequence ID" value="TFK74637.1"/>
    <property type="molecule type" value="Genomic_DNA"/>
</dbReference>
<protein>
    <submittedName>
        <fullName evidence="1">Alpha/beta-hydrolase</fullName>
    </submittedName>
</protein>
<accession>A0ACD3BAK3</accession>
<organism evidence="1 2">
    <name type="scientific">Pluteus cervinus</name>
    <dbReference type="NCBI Taxonomy" id="181527"/>
    <lineage>
        <taxon>Eukaryota</taxon>
        <taxon>Fungi</taxon>
        <taxon>Dikarya</taxon>
        <taxon>Basidiomycota</taxon>
        <taxon>Agaricomycotina</taxon>
        <taxon>Agaricomycetes</taxon>
        <taxon>Agaricomycetidae</taxon>
        <taxon>Agaricales</taxon>
        <taxon>Pluteineae</taxon>
        <taxon>Pluteaceae</taxon>
        <taxon>Pluteus</taxon>
    </lineage>
</organism>
<proteinExistence type="predicted"/>
<sequence>MFEAEDTPQVPYTETLLSLPEGRTLAYDTAGDSNSLTLVLFFHGVFGVGNASYLSKTLQAKGVHYVTPTLPGWGSSSARPSGVSFVDSLTADITALIHHLYPNTSSHNQLDIYIGGGSYGSVSAQIIYGQPFDKFPLGFNKGLSWMNYIMVGTPAQVIPGQLVPYLVSTAMKPRFATPEKAIQAIREISFDKMDEEEKEVLAKYEKEKGTEGGFEAKTGLNAWRSVHKGWAGFTEVSDVIWSDWGFIPKEIDAEGLERHVLVVASQGDGLAPNEQAVWISQNYGNAELMMVEGGHLSAVYYLDDIWAKFIDT</sequence>
<dbReference type="Proteomes" id="UP000308600">
    <property type="component" value="Unassembled WGS sequence"/>
</dbReference>
<evidence type="ECO:0000313" key="1">
    <source>
        <dbReference type="EMBL" id="TFK74637.1"/>
    </source>
</evidence>